<evidence type="ECO:0000256" key="1">
    <source>
        <dbReference type="SAM" id="Phobius"/>
    </source>
</evidence>
<dbReference type="Gramene" id="rna6534">
    <property type="protein sequence ID" value="RHN82371.1"/>
    <property type="gene ID" value="gene6534"/>
</dbReference>
<keyword evidence="5" id="KW-1185">Reference proteome</keyword>
<reference evidence="6" key="4">
    <citation type="journal article" date="2018" name="Nat. Plants">
        <title>Whole-genome landscape of Medicago truncatula symbiotic genes.</title>
        <authorList>
            <person name="Pecrix Y."/>
            <person name="Staton S.E."/>
            <person name="Sallet E."/>
            <person name="Lelandais-Briere C."/>
            <person name="Moreau S."/>
            <person name="Carrere S."/>
            <person name="Blein T."/>
            <person name="Jardinaud M.F."/>
            <person name="Latrasse D."/>
            <person name="Zouine M."/>
            <person name="Zahm M."/>
            <person name="Kreplak J."/>
            <person name="Mayjonade B."/>
            <person name="Satge C."/>
            <person name="Perez M."/>
            <person name="Cauet S."/>
            <person name="Marande W."/>
            <person name="Chantry-Darmon C."/>
            <person name="Lopez-Roques C."/>
            <person name="Bouchez O."/>
            <person name="Berard A."/>
            <person name="Debelle F."/>
            <person name="Munos S."/>
            <person name="Bendahmane A."/>
            <person name="Berges H."/>
            <person name="Niebel A."/>
            <person name="Buitink J."/>
            <person name="Frugier F."/>
            <person name="Benhamed M."/>
            <person name="Crespi M."/>
            <person name="Gouzy J."/>
            <person name="Gamas P."/>
        </authorList>
    </citation>
    <scope>NUCLEOTIDE SEQUENCE [LARGE SCALE GENOMIC DNA]</scope>
    <source>
        <strain evidence="6">cv. Jemalong A17</strain>
    </source>
</reference>
<reference evidence="4" key="3">
    <citation type="submission" date="2015-04" db="UniProtKB">
        <authorList>
            <consortium name="EnsemblPlants"/>
        </authorList>
    </citation>
    <scope>IDENTIFICATION</scope>
    <source>
        <strain evidence="4">cv. Jemalong A17</strain>
    </source>
</reference>
<evidence type="ECO:0000313" key="3">
    <source>
        <dbReference type="EMBL" id="RHN82371.1"/>
    </source>
</evidence>
<dbReference type="EnsemblPlants" id="KEH44192">
    <property type="protein sequence ID" value="KEH44192"/>
    <property type="gene ID" value="MTR_1g109600"/>
</dbReference>
<dbReference type="EMBL" id="PSQE01000001">
    <property type="protein sequence ID" value="RHN82371.1"/>
    <property type="molecule type" value="Genomic_DNA"/>
</dbReference>
<name>A0A072VQW5_MEDTR</name>
<feature type="transmembrane region" description="Helical" evidence="1">
    <location>
        <begin position="23"/>
        <end position="48"/>
    </location>
</feature>
<dbReference type="PANTHER" id="PTHR37199">
    <property type="entry name" value="TRANSMEMBRANE PROTEIN"/>
    <property type="match status" value="1"/>
</dbReference>
<keyword evidence="1" id="KW-1133">Transmembrane helix</keyword>
<evidence type="ECO:0000313" key="4">
    <source>
        <dbReference type="EnsemblPlants" id="KEH44192"/>
    </source>
</evidence>
<dbReference type="EMBL" id="CM001217">
    <property type="protein sequence ID" value="KEH44192.1"/>
    <property type="molecule type" value="Genomic_DNA"/>
</dbReference>
<sequence>MGRQWKEIGLTRHHVGGSLVEEIASLVFMLCAVLVTLSLFAAIIFFCADGVSKTSTKASGATANNYAGGSACAAAGCGAGCGGGCGG</sequence>
<reference evidence="2 5" key="1">
    <citation type="journal article" date="2011" name="Nature">
        <title>The Medicago genome provides insight into the evolution of rhizobial symbioses.</title>
        <authorList>
            <person name="Young N.D."/>
            <person name="Debelle F."/>
            <person name="Oldroyd G.E."/>
            <person name="Geurts R."/>
            <person name="Cannon S.B."/>
            <person name="Udvardi M.K."/>
            <person name="Benedito V.A."/>
            <person name="Mayer K.F."/>
            <person name="Gouzy J."/>
            <person name="Schoof H."/>
            <person name="Van de Peer Y."/>
            <person name="Proost S."/>
            <person name="Cook D.R."/>
            <person name="Meyers B.C."/>
            <person name="Spannagl M."/>
            <person name="Cheung F."/>
            <person name="De Mita S."/>
            <person name="Krishnakumar V."/>
            <person name="Gundlach H."/>
            <person name="Zhou S."/>
            <person name="Mudge J."/>
            <person name="Bharti A.K."/>
            <person name="Murray J.D."/>
            <person name="Naoumkina M.A."/>
            <person name="Rosen B."/>
            <person name="Silverstein K.A."/>
            <person name="Tang H."/>
            <person name="Rombauts S."/>
            <person name="Zhao P.X."/>
            <person name="Zhou P."/>
            <person name="Barbe V."/>
            <person name="Bardou P."/>
            <person name="Bechner M."/>
            <person name="Bellec A."/>
            <person name="Berger A."/>
            <person name="Berges H."/>
            <person name="Bidwell S."/>
            <person name="Bisseling T."/>
            <person name="Choisne N."/>
            <person name="Couloux A."/>
            <person name="Denny R."/>
            <person name="Deshpande S."/>
            <person name="Dai X."/>
            <person name="Doyle J.J."/>
            <person name="Dudez A.M."/>
            <person name="Farmer A.D."/>
            <person name="Fouteau S."/>
            <person name="Franken C."/>
            <person name="Gibelin C."/>
            <person name="Gish J."/>
            <person name="Goldstein S."/>
            <person name="Gonzalez A.J."/>
            <person name="Green P.J."/>
            <person name="Hallab A."/>
            <person name="Hartog M."/>
            <person name="Hua A."/>
            <person name="Humphray S.J."/>
            <person name="Jeong D.H."/>
            <person name="Jing Y."/>
            <person name="Jocker A."/>
            <person name="Kenton S.M."/>
            <person name="Kim D.J."/>
            <person name="Klee K."/>
            <person name="Lai H."/>
            <person name="Lang C."/>
            <person name="Lin S."/>
            <person name="Macmil S.L."/>
            <person name="Magdelenat G."/>
            <person name="Matthews L."/>
            <person name="McCorrison J."/>
            <person name="Monaghan E.L."/>
            <person name="Mun J.H."/>
            <person name="Najar F.Z."/>
            <person name="Nicholson C."/>
            <person name="Noirot C."/>
            <person name="O'Bleness M."/>
            <person name="Paule C.R."/>
            <person name="Poulain J."/>
            <person name="Prion F."/>
            <person name="Qin B."/>
            <person name="Qu C."/>
            <person name="Retzel E.F."/>
            <person name="Riddle C."/>
            <person name="Sallet E."/>
            <person name="Samain S."/>
            <person name="Samson N."/>
            <person name="Sanders I."/>
            <person name="Saurat O."/>
            <person name="Scarpelli C."/>
            <person name="Schiex T."/>
            <person name="Segurens B."/>
            <person name="Severin A.J."/>
            <person name="Sherrier D.J."/>
            <person name="Shi R."/>
            <person name="Sims S."/>
            <person name="Singer S.R."/>
            <person name="Sinharoy S."/>
            <person name="Sterck L."/>
            <person name="Viollet A."/>
            <person name="Wang B.B."/>
            <person name="Wang K."/>
            <person name="Wang M."/>
            <person name="Wang X."/>
            <person name="Warfsmann J."/>
            <person name="Weissenbach J."/>
            <person name="White D.D."/>
            <person name="White J.D."/>
            <person name="Wiley G.B."/>
            <person name="Wincker P."/>
            <person name="Xing Y."/>
            <person name="Yang L."/>
            <person name="Yao Z."/>
            <person name="Ying F."/>
            <person name="Zhai J."/>
            <person name="Zhou L."/>
            <person name="Zuber A."/>
            <person name="Denarie J."/>
            <person name="Dixon R.A."/>
            <person name="May G.D."/>
            <person name="Schwartz D.C."/>
            <person name="Rogers J."/>
            <person name="Quetier F."/>
            <person name="Town C.D."/>
            <person name="Roe B.A."/>
        </authorList>
    </citation>
    <scope>NUCLEOTIDE SEQUENCE [LARGE SCALE GENOMIC DNA]</scope>
    <source>
        <strain evidence="2">A17</strain>
        <strain evidence="4 5">cv. Jemalong A17</strain>
    </source>
</reference>
<protein>
    <submittedName>
        <fullName evidence="2">Transmembrane protein, putative</fullName>
    </submittedName>
</protein>
<gene>
    <name evidence="2" type="ordered locus">MTR_1g109600</name>
    <name evidence="3" type="ORF">MtrunA17_Chr1g0209231</name>
</gene>
<evidence type="ECO:0000313" key="6">
    <source>
        <dbReference type="Proteomes" id="UP000265566"/>
    </source>
</evidence>
<evidence type="ECO:0000313" key="5">
    <source>
        <dbReference type="Proteomes" id="UP000002051"/>
    </source>
</evidence>
<dbReference type="Proteomes" id="UP000002051">
    <property type="component" value="Unassembled WGS sequence"/>
</dbReference>
<dbReference type="PANTHER" id="PTHR37199:SF5">
    <property type="entry name" value="TRANSMEMBRANE PROTEIN"/>
    <property type="match status" value="1"/>
</dbReference>
<keyword evidence="1 2" id="KW-0812">Transmembrane</keyword>
<evidence type="ECO:0000313" key="2">
    <source>
        <dbReference type="EMBL" id="KEH44192.1"/>
    </source>
</evidence>
<proteinExistence type="predicted"/>
<accession>A0A072VQW5</accession>
<reference evidence="3" key="5">
    <citation type="journal article" date="2018" name="Nat. Plants">
        <title>Whole-genome landscape of Medicago truncatula symbiotic genes.</title>
        <authorList>
            <person name="Pecrix Y."/>
            <person name="Gamas P."/>
            <person name="Carrere S."/>
        </authorList>
    </citation>
    <scope>NUCLEOTIDE SEQUENCE</scope>
    <source>
        <tissue evidence="3">Leaves</tissue>
    </source>
</reference>
<organism evidence="2 5">
    <name type="scientific">Medicago truncatula</name>
    <name type="common">Barrel medic</name>
    <name type="synonym">Medicago tribuloides</name>
    <dbReference type="NCBI Taxonomy" id="3880"/>
    <lineage>
        <taxon>Eukaryota</taxon>
        <taxon>Viridiplantae</taxon>
        <taxon>Streptophyta</taxon>
        <taxon>Embryophyta</taxon>
        <taxon>Tracheophyta</taxon>
        <taxon>Spermatophyta</taxon>
        <taxon>Magnoliopsida</taxon>
        <taxon>eudicotyledons</taxon>
        <taxon>Gunneridae</taxon>
        <taxon>Pentapetalae</taxon>
        <taxon>rosids</taxon>
        <taxon>fabids</taxon>
        <taxon>Fabales</taxon>
        <taxon>Fabaceae</taxon>
        <taxon>Papilionoideae</taxon>
        <taxon>50 kb inversion clade</taxon>
        <taxon>NPAAA clade</taxon>
        <taxon>Hologalegina</taxon>
        <taxon>IRL clade</taxon>
        <taxon>Trifolieae</taxon>
        <taxon>Medicago</taxon>
    </lineage>
</organism>
<dbReference type="HOGENOM" id="CLU_180382_0_0_1"/>
<dbReference type="AlphaFoldDB" id="A0A072VQW5"/>
<reference evidence="2 5" key="2">
    <citation type="journal article" date="2014" name="BMC Genomics">
        <title>An improved genome release (version Mt4.0) for the model legume Medicago truncatula.</title>
        <authorList>
            <person name="Tang H."/>
            <person name="Krishnakumar V."/>
            <person name="Bidwell S."/>
            <person name="Rosen B."/>
            <person name="Chan A."/>
            <person name="Zhou S."/>
            <person name="Gentzbittel L."/>
            <person name="Childs K.L."/>
            <person name="Yandell M."/>
            <person name="Gundlach H."/>
            <person name="Mayer K.F."/>
            <person name="Schwartz D.C."/>
            <person name="Town C.D."/>
        </authorList>
    </citation>
    <scope>GENOME REANNOTATION</scope>
    <source>
        <strain evidence="2">A17</strain>
        <strain evidence="4 5">cv. Jemalong A17</strain>
    </source>
</reference>
<keyword evidence="1" id="KW-0472">Membrane</keyword>
<dbReference type="Proteomes" id="UP000265566">
    <property type="component" value="Chromosome 1"/>
</dbReference>